<comment type="caution">
    <text evidence="1">The sequence shown here is derived from an EMBL/GenBank/DDBJ whole genome shotgun (WGS) entry which is preliminary data.</text>
</comment>
<organism evidence="1">
    <name type="scientific">marine sediment metagenome</name>
    <dbReference type="NCBI Taxonomy" id="412755"/>
    <lineage>
        <taxon>unclassified sequences</taxon>
        <taxon>metagenomes</taxon>
        <taxon>ecological metagenomes</taxon>
    </lineage>
</organism>
<evidence type="ECO:0000313" key="1">
    <source>
        <dbReference type="EMBL" id="GAI57202.1"/>
    </source>
</evidence>
<proteinExistence type="predicted"/>
<name>X1PLQ9_9ZZZZ</name>
<protein>
    <submittedName>
        <fullName evidence="1">Uncharacterized protein</fullName>
    </submittedName>
</protein>
<accession>X1PLQ9</accession>
<sequence>KIGRGIISVKGGDSINPGMVRDLKGTIQSQNAHSPLYSFFPVFF</sequence>
<gene>
    <name evidence="1" type="ORF">S06H3_60469</name>
</gene>
<dbReference type="AlphaFoldDB" id="X1PLQ9"/>
<reference evidence="1" key="1">
    <citation type="journal article" date="2014" name="Front. Microbiol.">
        <title>High frequency of phylogenetically diverse reductive dehalogenase-homologous genes in deep subseafloor sedimentary metagenomes.</title>
        <authorList>
            <person name="Kawai M."/>
            <person name="Futagami T."/>
            <person name="Toyoda A."/>
            <person name="Takaki Y."/>
            <person name="Nishi S."/>
            <person name="Hori S."/>
            <person name="Arai W."/>
            <person name="Tsubouchi T."/>
            <person name="Morono Y."/>
            <person name="Uchiyama I."/>
            <person name="Ito T."/>
            <person name="Fujiyama A."/>
            <person name="Inagaki F."/>
            <person name="Takami H."/>
        </authorList>
    </citation>
    <scope>NUCLEOTIDE SEQUENCE</scope>
    <source>
        <strain evidence="1">Expedition CK06-06</strain>
    </source>
</reference>
<feature type="non-terminal residue" evidence="1">
    <location>
        <position position="1"/>
    </location>
</feature>
<dbReference type="EMBL" id="BARV01039450">
    <property type="protein sequence ID" value="GAI57202.1"/>
    <property type="molecule type" value="Genomic_DNA"/>
</dbReference>